<dbReference type="OrthoDB" id="1849040at2"/>
<dbReference type="GeneID" id="77008576"/>
<dbReference type="AlphaFoldDB" id="A0A090Y599"/>
<dbReference type="Pfam" id="PF03965">
    <property type="entry name" value="Penicillinase_R"/>
    <property type="match status" value="1"/>
</dbReference>
<gene>
    <name evidence="5" type="ORF">DJ90_2879</name>
    <name evidence="6" type="ORF">GNQ08_17580</name>
</gene>
<dbReference type="HOGENOM" id="CLU_119090_2_3_9"/>
<dbReference type="InterPro" id="IPR036390">
    <property type="entry name" value="WH_DNA-bd_sf"/>
</dbReference>
<evidence type="ECO:0000256" key="4">
    <source>
        <dbReference type="ARBA" id="ARBA00023163"/>
    </source>
</evidence>
<keyword evidence="7" id="KW-1185">Reference proteome</keyword>
<keyword evidence="4" id="KW-0804">Transcription</keyword>
<reference evidence="5 7" key="1">
    <citation type="submission" date="2014-04" db="EMBL/GenBank/DDBJ databases">
        <authorList>
            <person name="Bishop-Lilly K.A."/>
            <person name="Broomall S.M."/>
            <person name="Chain P.S."/>
            <person name="Chertkov O."/>
            <person name="Coyne S.R."/>
            <person name="Daligault H.E."/>
            <person name="Davenport K.W."/>
            <person name="Erkkila T."/>
            <person name="Frey K.G."/>
            <person name="Gibbons H.S."/>
            <person name="Gu W."/>
            <person name="Jaissle J."/>
            <person name="Johnson S.L."/>
            <person name="Koroleva G.I."/>
            <person name="Ladner J.T."/>
            <person name="Lo C.-C."/>
            <person name="Minogue T.D."/>
            <person name="Munk C."/>
            <person name="Palacios G.F."/>
            <person name="Redden C.L."/>
            <person name="Rosenzweig C.N."/>
            <person name="Scholz M.B."/>
            <person name="Teshima H."/>
            <person name="Xu Y."/>
        </authorList>
    </citation>
    <scope>NUCLEOTIDE SEQUENCE [LARGE SCALE GENOMIC DNA]</scope>
    <source>
        <strain evidence="5 7">8244</strain>
    </source>
</reference>
<dbReference type="SUPFAM" id="SSF46785">
    <property type="entry name" value="Winged helix' DNA-binding domain"/>
    <property type="match status" value="1"/>
</dbReference>
<dbReference type="STRING" id="44252.DJ90_2879"/>
<evidence type="ECO:0000256" key="3">
    <source>
        <dbReference type="ARBA" id="ARBA00023125"/>
    </source>
</evidence>
<dbReference type="GO" id="GO:0003677">
    <property type="term" value="F:DNA binding"/>
    <property type="evidence" value="ECO:0007669"/>
    <property type="project" value="UniProtKB-KW"/>
</dbReference>
<proteinExistence type="inferred from homology"/>
<comment type="caution">
    <text evidence="5">The sequence shown here is derived from an EMBL/GenBank/DDBJ whole genome shotgun (WGS) entry which is preliminary data.</text>
</comment>
<evidence type="ECO:0000313" key="8">
    <source>
        <dbReference type="Proteomes" id="UP000442469"/>
    </source>
</evidence>
<dbReference type="Gene3D" id="1.10.10.10">
    <property type="entry name" value="Winged helix-like DNA-binding domain superfamily/Winged helix DNA-binding domain"/>
    <property type="match status" value="1"/>
</dbReference>
<comment type="similarity">
    <text evidence="1">Belongs to the BlaI transcriptional regulatory family.</text>
</comment>
<name>A0A090Y599_PAEMA</name>
<dbReference type="PATRIC" id="fig|44252.3.peg.6185"/>
<protein>
    <submittedName>
        <fullName evidence="6">BlaI/MecI/CopY family transcriptional regulator</fullName>
    </submittedName>
    <submittedName>
        <fullName evidence="5">Penicillinase repressor family protein</fullName>
    </submittedName>
</protein>
<keyword evidence="2" id="KW-0805">Transcription regulation</keyword>
<reference evidence="6 8" key="2">
    <citation type="submission" date="2019-11" db="EMBL/GenBank/DDBJ databases">
        <title>Draft genome sequences of five Paenibacillus species of dairy origin.</title>
        <authorList>
            <person name="Olajide A.M."/>
            <person name="Chen S."/>
            <person name="Lapointe G."/>
        </authorList>
    </citation>
    <scope>NUCLEOTIDE SEQUENCE [LARGE SCALE GENOMIC DNA]</scope>
    <source>
        <strain evidence="6 8">3CT49</strain>
    </source>
</reference>
<dbReference type="Gene3D" id="1.10.4040.10">
    <property type="entry name" value="Penicillinase repressor domain"/>
    <property type="match status" value="1"/>
</dbReference>
<evidence type="ECO:0000313" key="5">
    <source>
        <dbReference type="EMBL" id="KFM93012.1"/>
    </source>
</evidence>
<dbReference type="PIRSF" id="PIRSF019455">
    <property type="entry name" value="CopR_AtkY"/>
    <property type="match status" value="1"/>
</dbReference>
<dbReference type="InterPro" id="IPR036388">
    <property type="entry name" value="WH-like_DNA-bd_sf"/>
</dbReference>
<keyword evidence="3" id="KW-0238">DNA-binding</keyword>
<dbReference type="Proteomes" id="UP000442469">
    <property type="component" value="Unassembled WGS sequence"/>
</dbReference>
<organism evidence="5 7">
    <name type="scientific">Paenibacillus macerans</name>
    <name type="common">Bacillus macerans</name>
    <dbReference type="NCBI Taxonomy" id="44252"/>
    <lineage>
        <taxon>Bacteria</taxon>
        <taxon>Bacillati</taxon>
        <taxon>Bacillota</taxon>
        <taxon>Bacilli</taxon>
        <taxon>Bacillales</taxon>
        <taxon>Paenibacillaceae</taxon>
        <taxon>Paenibacillus</taxon>
    </lineage>
</organism>
<dbReference type="EMBL" id="WNZZ01000013">
    <property type="protein sequence ID" value="MUG24200.1"/>
    <property type="molecule type" value="Genomic_DNA"/>
</dbReference>
<dbReference type="InterPro" id="IPR005650">
    <property type="entry name" value="BlaI_family"/>
</dbReference>
<accession>A0A090Y599</accession>
<evidence type="ECO:0000313" key="6">
    <source>
        <dbReference type="EMBL" id="MUG24200.1"/>
    </source>
</evidence>
<dbReference type="GO" id="GO:0045892">
    <property type="term" value="P:negative regulation of DNA-templated transcription"/>
    <property type="evidence" value="ECO:0007669"/>
    <property type="project" value="InterPro"/>
</dbReference>
<dbReference type="EMBL" id="JMQA01000053">
    <property type="protein sequence ID" value="KFM93012.1"/>
    <property type="molecule type" value="Genomic_DNA"/>
</dbReference>
<dbReference type="RefSeq" id="WP_036624552.1">
    <property type="nucleotide sequence ID" value="NZ_BGML01000001.1"/>
</dbReference>
<evidence type="ECO:0000313" key="7">
    <source>
        <dbReference type="Proteomes" id="UP000029278"/>
    </source>
</evidence>
<evidence type="ECO:0000256" key="2">
    <source>
        <dbReference type="ARBA" id="ARBA00023015"/>
    </source>
</evidence>
<sequence length="123" mass="14260">MNSIQKMSDAEAEVMRVIWAAEGPVTSQAVLAELNKRKDWKPTTVLTFLSRLTEKGLLRTEKRKKVNFYTPALSEEEYKHLETRAFLDSVHKGSVKNFIAALYDADDIKPQEIEELKKWFSER</sequence>
<evidence type="ECO:0000256" key="1">
    <source>
        <dbReference type="ARBA" id="ARBA00011046"/>
    </source>
</evidence>
<dbReference type="Proteomes" id="UP000029278">
    <property type="component" value="Unassembled WGS sequence"/>
</dbReference>